<accession>E3M8H7</accession>
<keyword evidence="2" id="KW-1185">Reference proteome</keyword>
<protein>
    <submittedName>
        <fullName evidence="1">Uncharacterized protein</fullName>
    </submittedName>
</protein>
<dbReference type="Proteomes" id="UP000008281">
    <property type="component" value="Unassembled WGS sequence"/>
</dbReference>
<dbReference type="AlphaFoldDB" id="E3M8H7"/>
<dbReference type="InParanoid" id="E3M8H7"/>
<evidence type="ECO:0000313" key="1">
    <source>
        <dbReference type="EMBL" id="EFO94465.1"/>
    </source>
</evidence>
<name>E3M8H7_CAERE</name>
<dbReference type="EMBL" id="DS268428">
    <property type="protein sequence ID" value="EFO94465.1"/>
    <property type="molecule type" value="Genomic_DNA"/>
</dbReference>
<reference evidence="1" key="1">
    <citation type="submission" date="2007-07" db="EMBL/GenBank/DDBJ databases">
        <title>PCAP assembly of the Caenorhabditis remanei genome.</title>
        <authorList>
            <consortium name="The Caenorhabditis remanei Sequencing Consortium"/>
            <person name="Wilson R.K."/>
        </authorList>
    </citation>
    <scope>NUCLEOTIDE SEQUENCE [LARGE SCALE GENOMIC DNA]</scope>
    <source>
        <strain evidence="1">PB4641</strain>
    </source>
</reference>
<proteinExistence type="predicted"/>
<sequence length="117" mass="13405">MFSRTPILPEAEIVYPFRHRIEWLDPQLPRGDADSMAERIPEKHQLSSGRSIESLRTFVMADQNKESEKLVKKCGLIASGIEIQYEAGFNRIVVKYGEDDFTFNLIGSVKKEDFGKL</sequence>
<evidence type="ECO:0000313" key="2">
    <source>
        <dbReference type="Proteomes" id="UP000008281"/>
    </source>
</evidence>
<gene>
    <name evidence="1" type="ORF">CRE_13284</name>
</gene>
<dbReference type="HOGENOM" id="CLU_2087056_0_0_1"/>
<organism evidence="2">
    <name type="scientific">Caenorhabditis remanei</name>
    <name type="common">Caenorhabditis vulgaris</name>
    <dbReference type="NCBI Taxonomy" id="31234"/>
    <lineage>
        <taxon>Eukaryota</taxon>
        <taxon>Metazoa</taxon>
        <taxon>Ecdysozoa</taxon>
        <taxon>Nematoda</taxon>
        <taxon>Chromadorea</taxon>
        <taxon>Rhabditida</taxon>
        <taxon>Rhabditina</taxon>
        <taxon>Rhabditomorpha</taxon>
        <taxon>Rhabditoidea</taxon>
        <taxon>Rhabditidae</taxon>
        <taxon>Peloderinae</taxon>
        <taxon>Caenorhabditis</taxon>
    </lineage>
</organism>